<dbReference type="RefSeq" id="WP_208255830.1">
    <property type="nucleotide sequence ID" value="NZ_JAGEOJ010000005.1"/>
</dbReference>
<proteinExistence type="predicted"/>
<organism evidence="2 3">
    <name type="scientific">Actinomadura barringtoniae</name>
    <dbReference type="NCBI Taxonomy" id="1427535"/>
    <lineage>
        <taxon>Bacteria</taxon>
        <taxon>Bacillati</taxon>
        <taxon>Actinomycetota</taxon>
        <taxon>Actinomycetes</taxon>
        <taxon>Streptosporangiales</taxon>
        <taxon>Thermomonosporaceae</taxon>
        <taxon>Actinomadura</taxon>
    </lineage>
</organism>
<feature type="transmembrane region" description="Helical" evidence="1">
    <location>
        <begin position="43"/>
        <end position="68"/>
    </location>
</feature>
<keyword evidence="3" id="KW-1185">Reference proteome</keyword>
<dbReference type="EMBL" id="JAGEOJ010000005">
    <property type="protein sequence ID" value="MBO2448177.1"/>
    <property type="molecule type" value="Genomic_DNA"/>
</dbReference>
<protein>
    <submittedName>
        <fullName evidence="2">Uncharacterized protein</fullName>
    </submittedName>
</protein>
<comment type="caution">
    <text evidence="2">The sequence shown here is derived from an EMBL/GenBank/DDBJ whole genome shotgun (WGS) entry which is preliminary data.</text>
</comment>
<keyword evidence="1" id="KW-0472">Membrane</keyword>
<keyword evidence="1" id="KW-1133">Transmembrane helix</keyword>
<sequence length="96" mass="10255">MTDKRAPVRDPAAEEGEVADWLWAAPPLLLLTAKCSYDISDGMWGMVLTVVFGTLSAIGFAAVIVVGVRRRAYETLITLAVGAGVFCALLHLKGHL</sequence>
<keyword evidence="1" id="KW-0812">Transmembrane</keyword>
<dbReference type="Proteomes" id="UP000669179">
    <property type="component" value="Unassembled WGS sequence"/>
</dbReference>
<gene>
    <name evidence="2" type="ORF">J4573_13820</name>
</gene>
<accession>A0A939T6E8</accession>
<reference evidence="2" key="1">
    <citation type="submission" date="2021-03" db="EMBL/GenBank/DDBJ databases">
        <authorList>
            <person name="Kanchanasin P."/>
            <person name="Saeng-In P."/>
            <person name="Phongsopitanun W."/>
            <person name="Yuki M."/>
            <person name="Kudo T."/>
            <person name="Ohkuma M."/>
            <person name="Tanasupawat S."/>
        </authorList>
    </citation>
    <scope>NUCLEOTIDE SEQUENCE</scope>
    <source>
        <strain evidence="2">GKU 128</strain>
    </source>
</reference>
<feature type="transmembrane region" description="Helical" evidence="1">
    <location>
        <begin position="75"/>
        <end position="92"/>
    </location>
</feature>
<evidence type="ECO:0000313" key="2">
    <source>
        <dbReference type="EMBL" id="MBO2448177.1"/>
    </source>
</evidence>
<evidence type="ECO:0000256" key="1">
    <source>
        <dbReference type="SAM" id="Phobius"/>
    </source>
</evidence>
<evidence type="ECO:0000313" key="3">
    <source>
        <dbReference type="Proteomes" id="UP000669179"/>
    </source>
</evidence>
<dbReference type="AlphaFoldDB" id="A0A939T6E8"/>
<name>A0A939T6E8_9ACTN</name>